<dbReference type="Proteomes" id="UP000626244">
    <property type="component" value="Unassembled WGS sequence"/>
</dbReference>
<evidence type="ECO:0000313" key="1">
    <source>
        <dbReference type="EMBL" id="GGI10189.1"/>
    </source>
</evidence>
<protein>
    <submittedName>
        <fullName evidence="1">Uncharacterized protein</fullName>
    </submittedName>
</protein>
<reference evidence="2" key="1">
    <citation type="journal article" date="2019" name="Int. J. Syst. Evol. Microbiol.">
        <title>The Global Catalogue of Microorganisms (GCM) 10K type strain sequencing project: providing services to taxonomists for standard genome sequencing and annotation.</title>
        <authorList>
            <consortium name="The Broad Institute Genomics Platform"/>
            <consortium name="The Broad Institute Genome Sequencing Center for Infectious Disease"/>
            <person name="Wu L."/>
            <person name="Ma J."/>
        </authorList>
    </citation>
    <scope>NUCLEOTIDE SEQUENCE [LARGE SCALE GENOMIC DNA]</scope>
    <source>
        <strain evidence="2">CGMCC 1.14993</strain>
    </source>
</reference>
<dbReference type="EMBL" id="BMHB01000001">
    <property type="protein sequence ID" value="GGI10189.1"/>
    <property type="molecule type" value="Genomic_DNA"/>
</dbReference>
<keyword evidence="2" id="KW-1185">Reference proteome</keyword>
<organism evidence="1 2">
    <name type="scientific">Gottfriedia solisilvae</name>
    <dbReference type="NCBI Taxonomy" id="1516104"/>
    <lineage>
        <taxon>Bacteria</taxon>
        <taxon>Bacillati</taxon>
        <taxon>Bacillota</taxon>
        <taxon>Bacilli</taxon>
        <taxon>Bacillales</taxon>
        <taxon>Bacillaceae</taxon>
        <taxon>Gottfriedia</taxon>
    </lineage>
</organism>
<dbReference type="RefSeq" id="WP_088002834.1">
    <property type="nucleotide sequence ID" value="NZ_BMHB01000001.1"/>
</dbReference>
<dbReference type="OrthoDB" id="2989999at2"/>
<gene>
    <name evidence="1" type="ORF">GCM10007380_01540</name>
</gene>
<accession>A0A8J3AE48</accession>
<name>A0A8J3AE48_9BACI</name>
<comment type="caution">
    <text evidence="1">The sequence shown here is derived from an EMBL/GenBank/DDBJ whole genome shotgun (WGS) entry which is preliminary data.</text>
</comment>
<dbReference type="AlphaFoldDB" id="A0A8J3AE48"/>
<proteinExistence type="predicted"/>
<evidence type="ECO:0000313" key="2">
    <source>
        <dbReference type="Proteomes" id="UP000626244"/>
    </source>
</evidence>
<sequence>MLQDYFSFDERLGILLPDLLLDWEDYSHEQQQAILTEWECIRGDIPDRIKRLEFSINYKQEQLNNEADFVVSCKLNSEIAELASIINDLWIWFRSNQKVSDDVKIHG</sequence>